<dbReference type="CDD" id="cd01130">
    <property type="entry name" value="VirB11-like_ATPase"/>
    <property type="match status" value="1"/>
</dbReference>
<keyword evidence="4" id="KW-1185">Reference proteome</keyword>
<dbReference type="RefSeq" id="WP_111331211.1">
    <property type="nucleotide sequence ID" value="NZ_CP030032.1"/>
</dbReference>
<sequence length="622" mass="69148">MKQIRVLDSNGQEYLYPVDKAVAEVSLGRSKSNDIVLSSKAVSRRHAIIKVMGERIVLVNQSANGVLVGNQRVDRVHELALGEFAAIDTYQFCVEDVAGQVGHQRAPRRRDRVAGRRESRGSASTTAHMPAQSRPRATSRPAISEGAALAAAPSPPLASASPLGNHRDLDSYLGKIAPATDFEEPRINLSGQPVQVIDRAKRMALVEVKAMLHDALKERLDLHSFEITDYRTPRTVRQVSERLKQLLEIHAHAIPPPYSRDDVFKELMDEVCGLGPIEDLIKHRKVTEIMVVDRDHIYAELNGDIVLTDRFFNDEKSMMTVIERIVIPRGRRIDESNPLVDTRLADGSRVNAVIPPLALKDPCLTIRKFPEDRLGVGDLVGFKSMTPEMAKFLGRSVRARKNIVISGGTGSGKTTLLNVLSSFIGVTERVVTIEDAAELQMQQEHVVSLETKPPNLEGKGEVSIRDLVKNALRMRPDRIVVGECRGGEALDMLQAMNTGHDGSMTTVHSNSPTEAISRLETLVLMSGMELPSRAIRQQIANSIDLIVQQSRFSDGSRRISYITEVCGIDEDEHIRLEDIYRYRQTHVDQDMKVHGYHLATGYLPSFLNTFLVQGLADEDDFF</sequence>
<dbReference type="GO" id="GO:0016887">
    <property type="term" value="F:ATP hydrolysis activity"/>
    <property type="evidence" value="ECO:0007669"/>
    <property type="project" value="InterPro"/>
</dbReference>
<dbReference type="InterPro" id="IPR050921">
    <property type="entry name" value="T4SS_GSP_E_ATPase"/>
</dbReference>
<dbReference type="PANTHER" id="PTHR30486:SF15">
    <property type="entry name" value="TYPE II_IV SECRETION SYSTEM ATPASE"/>
    <property type="match status" value="1"/>
</dbReference>
<dbReference type="Gene3D" id="3.40.50.300">
    <property type="entry name" value="P-loop containing nucleotide triphosphate hydrolases"/>
    <property type="match status" value="1"/>
</dbReference>
<feature type="region of interest" description="Disordered" evidence="2">
    <location>
        <begin position="101"/>
        <end position="142"/>
    </location>
</feature>
<dbReference type="Gene3D" id="3.30.450.380">
    <property type="match status" value="1"/>
</dbReference>
<evidence type="ECO:0000313" key="3">
    <source>
        <dbReference type="EMBL" id="AWV87922.1"/>
    </source>
</evidence>
<dbReference type="SMR" id="A0A2Z4FG62"/>
<dbReference type="InterPro" id="IPR008984">
    <property type="entry name" value="SMAD_FHA_dom_sf"/>
</dbReference>
<evidence type="ECO:0000256" key="1">
    <source>
        <dbReference type="ARBA" id="ARBA00006611"/>
    </source>
</evidence>
<gene>
    <name evidence="3" type="ORF">DN745_00690</name>
</gene>
<dbReference type="Pfam" id="PF00437">
    <property type="entry name" value="T2SSE"/>
    <property type="match status" value="1"/>
</dbReference>
<dbReference type="EMBL" id="CP030032">
    <property type="protein sequence ID" value="AWV87922.1"/>
    <property type="molecule type" value="Genomic_DNA"/>
</dbReference>
<evidence type="ECO:0000256" key="2">
    <source>
        <dbReference type="SAM" id="MobiDB-lite"/>
    </source>
</evidence>
<dbReference type="Proteomes" id="UP000249799">
    <property type="component" value="Chromosome"/>
</dbReference>
<accession>A0A2Z4FG62</accession>
<organism evidence="3 4">
    <name type="scientific">Bradymonas sediminis</name>
    <dbReference type="NCBI Taxonomy" id="1548548"/>
    <lineage>
        <taxon>Bacteria</taxon>
        <taxon>Deltaproteobacteria</taxon>
        <taxon>Bradymonadales</taxon>
        <taxon>Bradymonadaceae</taxon>
        <taxon>Bradymonas</taxon>
    </lineage>
</organism>
<name>A0A2Z4FG62_9DELT</name>
<reference evidence="3 4" key="1">
    <citation type="submission" date="2018-06" db="EMBL/GenBank/DDBJ databases">
        <title>Lujinxingia sediminis gen. nov. sp. nov., a new facultative anaerobic member of the class Deltaproteobacteria, and proposal of Lujinxingaceae fam. nov.</title>
        <authorList>
            <person name="Guo L.-Y."/>
            <person name="Li C.-M."/>
            <person name="Wang S."/>
            <person name="Du Z.-J."/>
        </authorList>
    </citation>
    <scope>NUCLEOTIDE SEQUENCE [LARGE SCALE GENOMIC DNA]</scope>
    <source>
        <strain evidence="3 4">FA350</strain>
    </source>
</reference>
<dbReference type="Pfam" id="PF00498">
    <property type="entry name" value="FHA"/>
    <property type="match status" value="1"/>
</dbReference>
<comment type="similarity">
    <text evidence="1">Belongs to the GSP E family.</text>
</comment>
<dbReference type="OrthoDB" id="9810761at2"/>
<dbReference type="InterPro" id="IPR000253">
    <property type="entry name" value="FHA_dom"/>
</dbReference>
<dbReference type="InterPro" id="IPR001482">
    <property type="entry name" value="T2SS/T4SS_dom"/>
</dbReference>
<dbReference type="KEGG" id="bsed:DN745_00690"/>
<dbReference type="PROSITE" id="PS50006">
    <property type="entry name" value="FHA_DOMAIN"/>
    <property type="match status" value="1"/>
</dbReference>
<dbReference type="PANTHER" id="PTHR30486">
    <property type="entry name" value="TWITCHING MOTILITY PROTEIN PILT"/>
    <property type="match status" value="1"/>
</dbReference>
<protein>
    <submittedName>
        <fullName evidence="3">Uncharacterized protein</fullName>
    </submittedName>
</protein>
<proteinExistence type="inferred from homology"/>
<dbReference type="AlphaFoldDB" id="A0A2Z4FG62"/>
<dbReference type="SMART" id="SM00240">
    <property type="entry name" value="FHA"/>
    <property type="match status" value="1"/>
</dbReference>
<evidence type="ECO:0000313" key="4">
    <source>
        <dbReference type="Proteomes" id="UP000249799"/>
    </source>
</evidence>
<dbReference type="Gene3D" id="2.60.200.20">
    <property type="match status" value="1"/>
</dbReference>
<dbReference type="SUPFAM" id="SSF52540">
    <property type="entry name" value="P-loop containing nucleoside triphosphate hydrolases"/>
    <property type="match status" value="1"/>
</dbReference>
<dbReference type="SUPFAM" id="SSF49879">
    <property type="entry name" value="SMAD/FHA domain"/>
    <property type="match status" value="1"/>
</dbReference>
<dbReference type="CDD" id="cd00060">
    <property type="entry name" value="FHA"/>
    <property type="match status" value="1"/>
</dbReference>
<dbReference type="InterPro" id="IPR027417">
    <property type="entry name" value="P-loop_NTPase"/>
</dbReference>